<comment type="catalytic activity">
    <reaction evidence="1">
        <text>beta-D-fructose 1,6-bisphosphate = D-glyceraldehyde 3-phosphate + dihydroxyacetone phosphate</text>
        <dbReference type="Rhea" id="RHEA:14729"/>
        <dbReference type="ChEBI" id="CHEBI:32966"/>
        <dbReference type="ChEBI" id="CHEBI:57642"/>
        <dbReference type="ChEBI" id="CHEBI:59776"/>
        <dbReference type="EC" id="4.1.2.13"/>
    </reaction>
</comment>
<gene>
    <name evidence="8" type="ORF">HKI87_13g72930</name>
</gene>
<feature type="region of interest" description="Disordered" evidence="7">
    <location>
        <begin position="332"/>
        <end position="352"/>
    </location>
</feature>
<sequence length="364" mass="39654">MEALLSESVAHLCARGKGILAADESPGTLGKRLKNTPQLRHLENAEETRRQWREILLTSDTGSCFGGVILHEETLLQSTKEGKAFVECLRERGILPGVKVDQGLEPVGEETVTKGLDTLSERCAAYREQGARFAKWRAALKVSDVLPSRECVEQNAEQLARYAKVCQEQGLVPIVEPEILITSDYGMARSRDVSTLVLREVFKRLAAHGVDLKTCLLKPQMVMPGSESAEKASAQEVARATLDVFDECLTDDLAGVFFLSGGLTEEQATVNLNELNLAAKERYAARGGQPWKLSFSFGRALQASVLKMWRGRPENAEACRAQSLRLAKANSSACEGEYNPPHPSPSDAGSTLVETFRGHSGAAV</sequence>
<evidence type="ECO:0000256" key="4">
    <source>
        <dbReference type="ARBA" id="ARBA00013068"/>
    </source>
</evidence>
<evidence type="ECO:0000313" key="8">
    <source>
        <dbReference type="EMBL" id="WZN65731.1"/>
    </source>
</evidence>
<dbReference type="InterPro" id="IPR013785">
    <property type="entry name" value="Aldolase_TIM"/>
</dbReference>
<dbReference type="GO" id="GO:0006096">
    <property type="term" value="P:glycolytic process"/>
    <property type="evidence" value="ECO:0007669"/>
    <property type="project" value="UniProtKB-KW"/>
</dbReference>
<protein>
    <recommendedName>
        <fullName evidence="4">fructose-bisphosphate aldolase</fullName>
        <ecNumber evidence="4">4.1.2.13</ecNumber>
    </recommendedName>
</protein>
<reference evidence="8 9" key="1">
    <citation type="submission" date="2024-03" db="EMBL/GenBank/DDBJ databases">
        <title>Complete genome sequence of the green alga Chloropicon roscoffensis RCC1871.</title>
        <authorList>
            <person name="Lemieux C."/>
            <person name="Pombert J.-F."/>
            <person name="Otis C."/>
            <person name="Turmel M."/>
        </authorList>
    </citation>
    <scope>NUCLEOTIDE SEQUENCE [LARGE SCALE GENOMIC DNA]</scope>
    <source>
        <strain evidence="8 9">RCC1871</strain>
    </source>
</reference>
<evidence type="ECO:0000256" key="2">
    <source>
        <dbReference type="ARBA" id="ARBA00004714"/>
    </source>
</evidence>
<proteinExistence type="inferred from homology"/>
<evidence type="ECO:0000256" key="1">
    <source>
        <dbReference type="ARBA" id="ARBA00000441"/>
    </source>
</evidence>
<dbReference type="EC" id="4.1.2.13" evidence="4"/>
<accession>A0AAX4PIQ8</accession>
<dbReference type="EMBL" id="CP151513">
    <property type="protein sequence ID" value="WZN65731.1"/>
    <property type="molecule type" value="Genomic_DNA"/>
</dbReference>
<dbReference type="Proteomes" id="UP001472866">
    <property type="component" value="Chromosome 13"/>
</dbReference>
<organism evidence="8 9">
    <name type="scientific">Chloropicon roscoffensis</name>
    <dbReference type="NCBI Taxonomy" id="1461544"/>
    <lineage>
        <taxon>Eukaryota</taxon>
        <taxon>Viridiplantae</taxon>
        <taxon>Chlorophyta</taxon>
        <taxon>Chloropicophyceae</taxon>
        <taxon>Chloropicales</taxon>
        <taxon>Chloropicaceae</taxon>
        <taxon>Chloropicon</taxon>
    </lineage>
</organism>
<comment type="similarity">
    <text evidence="3">Belongs to the class I fructose-bisphosphate aldolase family.</text>
</comment>
<evidence type="ECO:0000313" key="9">
    <source>
        <dbReference type="Proteomes" id="UP001472866"/>
    </source>
</evidence>
<comment type="pathway">
    <text evidence="2">Carbohydrate degradation; glycolysis; D-glyceraldehyde 3-phosphate and glycerone phosphate from D-glucose: step 4/4.</text>
</comment>
<evidence type="ECO:0000256" key="6">
    <source>
        <dbReference type="ARBA" id="ARBA00023239"/>
    </source>
</evidence>
<dbReference type="Pfam" id="PF00274">
    <property type="entry name" value="Glycolytic"/>
    <property type="match status" value="1"/>
</dbReference>
<name>A0AAX4PIQ8_9CHLO</name>
<keyword evidence="9" id="KW-1185">Reference proteome</keyword>
<dbReference type="AlphaFoldDB" id="A0AAX4PIQ8"/>
<dbReference type="NCBIfam" id="NF033379">
    <property type="entry name" value="FrucBisAld_I"/>
    <property type="match status" value="1"/>
</dbReference>
<dbReference type="SUPFAM" id="SSF51569">
    <property type="entry name" value="Aldolase"/>
    <property type="match status" value="1"/>
</dbReference>
<keyword evidence="5" id="KW-0324">Glycolysis</keyword>
<dbReference type="InterPro" id="IPR000741">
    <property type="entry name" value="FBA_I"/>
</dbReference>
<dbReference type="Gene3D" id="3.20.20.70">
    <property type="entry name" value="Aldolase class I"/>
    <property type="match status" value="1"/>
</dbReference>
<evidence type="ECO:0000256" key="7">
    <source>
        <dbReference type="SAM" id="MobiDB-lite"/>
    </source>
</evidence>
<dbReference type="GO" id="GO:0004332">
    <property type="term" value="F:fructose-bisphosphate aldolase activity"/>
    <property type="evidence" value="ECO:0007669"/>
    <property type="project" value="UniProtKB-EC"/>
</dbReference>
<evidence type="ECO:0000256" key="5">
    <source>
        <dbReference type="ARBA" id="ARBA00023152"/>
    </source>
</evidence>
<dbReference type="PANTHER" id="PTHR11627">
    <property type="entry name" value="FRUCTOSE-BISPHOSPHATE ALDOLASE"/>
    <property type="match status" value="1"/>
</dbReference>
<evidence type="ECO:0000256" key="3">
    <source>
        <dbReference type="ARBA" id="ARBA00010387"/>
    </source>
</evidence>
<keyword evidence="6" id="KW-0456">Lyase</keyword>